<dbReference type="AlphaFoldDB" id="A0A9R1WUP3"/>
<dbReference type="InterPro" id="IPR018289">
    <property type="entry name" value="MULE_transposase_dom"/>
</dbReference>
<reference evidence="2 3" key="1">
    <citation type="journal article" date="2017" name="Nat. Commun.">
        <title>Genome assembly with in vitro proximity ligation data and whole-genome triplication in lettuce.</title>
        <authorList>
            <person name="Reyes-Chin-Wo S."/>
            <person name="Wang Z."/>
            <person name="Yang X."/>
            <person name="Kozik A."/>
            <person name="Arikit S."/>
            <person name="Song C."/>
            <person name="Xia L."/>
            <person name="Froenicke L."/>
            <person name="Lavelle D.O."/>
            <person name="Truco M.J."/>
            <person name="Xia R."/>
            <person name="Zhu S."/>
            <person name="Xu C."/>
            <person name="Xu H."/>
            <person name="Xu X."/>
            <person name="Cox K."/>
            <person name="Korf I."/>
            <person name="Meyers B.C."/>
            <person name="Michelmore R.W."/>
        </authorList>
    </citation>
    <scope>NUCLEOTIDE SEQUENCE [LARGE SCALE GENOMIC DNA]</scope>
    <source>
        <strain evidence="3">cv. Salinas</strain>
        <tissue evidence="2">Seedlings</tissue>
    </source>
</reference>
<dbReference type="Proteomes" id="UP000235145">
    <property type="component" value="Unassembled WGS sequence"/>
</dbReference>
<accession>A0A9R1WUP3</accession>
<protein>
    <recommendedName>
        <fullName evidence="1">MULE transposase domain-containing protein</fullName>
    </recommendedName>
</protein>
<evidence type="ECO:0000259" key="1">
    <source>
        <dbReference type="Pfam" id="PF10551"/>
    </source>
</evidence>
<organism evidence="2 3">
    <name type="scientific">Lactuca sativa</name>
    <name type="common">Garden lettuce</name>
    <dbReference type="NCBI Taxonomy" id="4236"/>
    <lineage>
        <taxon>Eukaryota</taxon>
        <taxon>Viridiplantae</taxon>
        <taxon>Streptophyta</taxon>
        <taxon>Embryophyta</taxon>
        <taxon>Tracheophyta</taxon>
        <taxon>Spermatophyta</taxon>
        <taxon>Magnoliopsida</taxon>
        <taxon>eudicotyledons</taxon>
        <taxon>Gunneridae</taxon>
        <taxon>Pentapetalae</taxon>
        <taxon>asterids</taxon>
        <taxon>campanulids</taxon>
        <taxon>Asterales</taxon>
        <taxon>Asteraceae</taxon>
        <taxon>Cichorioideae</taxon>
        <taxon>Cichorieae</taxon>
        <taxon>Lactucinae</taxon>
        <taxon>Lactuca</taxon>
    </lineage>
</organism>
<dbReference type="PANTHER" id="PTHR31973">
    <property type="entry name" value="POLYPROTEIN, PUTATIVE-RELATED"/>
    <property type="match status" value="1"/>
</dbReference>
<evidence type="ECO:0000313" key="3">
    <source>
        <dbReference type="Proteomes" id="UP000235145"/>
    </source>
</evidence>
<gene>
    <name evidence="2" type="ORF">LSAT_V11C900488030</name>
</gene>
<proteinExistence type="predicted"/>
<feature type="domain" description="MULE transposase" evidence="1">
    <location>
        <begin position="115"/>
        <end position="185"/>
    </location>
</feature>
<dbReference type="EMBL" id="NBSK02000009">
    <property type="protein sequence ID" value="KAJ0188271.1"/>
    <property type="molecule type" value="Genomic_DNA"/>
</dbReference>
<evidence type="ECO:0000313" key="2">
    <source>
        <dbReference type="EMBL" id="KAJ0188271.1"/>
    </source>
</evidence>
<name>A0A9R1WUP3_LACSA</name>
<comment type="caution">
    <text evidence="2">The sequence shown here is derived from an EMBL/GenBank/DDBJ whole genome shotgun (WGS) entry which is preliminary data.</text>
</comment>
<sequence>MYKERSLQIKTMTRIHNCYRSFMFGLIVSPEWIGRHYMTEIENKQRIKHMEIISDMKQTFRCDVSIGQCRRAKNGKLTEHYVRIRNYSYELLRSNHKYTCKALGSRWKSGCTKVIGLGGCFLKGEVKSELLTAVGIDENNTVYPIAWLVVDVENKTNWTWFLELIHDDLMLGGGRGFVIISHQHKHRQCARHIYENFRNASTILEFKKNKIGLQ</sequence>
<dbReference type="PANTHER" id="PTHR31973:SF187">
    <property type="entry name" value="MUTATOR TRANSPOSASE MUDRA PROTEIN"/>
    <property type="match status" value="1"/>
</dbReference>
<dbReference type="Pfam" id="PF10551">
    <property type="entry name" value="MULE"/>
    <property type="match status" value="1"/>
</dbReference>
<keyword evidence="3" id="KW-1185">Reference proteome</keyword>